<evidence type="ECO:0000256" key="1">
    <source>
        <dbReference type="ARBA" id="ARBA00022679"/>
    </source>
</evidence>
<dbReference type="Proteomes" id="UP000645828">
    <property type="component" value="Unassembled WGS sequence"/>
</dbReference>
<name>A0A811ZEK9_NYCPR</name>
<keyword evidence="1" id="KW-0808">Transferase</keyword>
<keyword evidence="4" id="KW-0255">Endonuclease</keyword>
<feature type="domain" description="Integrase catalytic" evidence="7">
    <location>
        <begin position="1"/>
        <end position="115"/>
    </location>
</feature>
<accession>A0A811ZEK9</accession>
<evidence type="ECO:0000256" key="2">
    <source>
        <dbReference type="ARBA" id="ARBA00022695"/>
    </source>
</evidence>
<dbReference type="GO" id="GO:0016787">
    <property type="term" value="F:hydrolase activity"/>
    <property type="evidence" value="ECO:0007669"/>
    <property type="project" value="UniProtKB-KW"/>
</dbReference>
<dbReference type="Gene3D" id="3.30.420.10">
    <property type="entry name" value="Ribonuclease H-like superfamily/Ribonuclease H"/>
    <property type="match status" value="1"/>
</dbReference>
<comment type="caution">
    <text evidence="8">The sequence shown here is derived from an EMBL/GenBank/DDBJ whole genome shotgun (WGS) entry which is preliminary data.</text>
</comment>
<keyword evidence="6" id="KW-0695">RNA-directed DNA polymerase</keyword>
<keyword evidence="3" id="KW-0540">Nuclease</keyword>
<evidence type="ECO:0000313" key="9">
    <source>
        <dbReference type="Proteomes" id="UP000645828"/>
    </source>
</evidence>
<dbReference type="GO" id="GO:0003964">
    <property type="term" value="F:RNA-directed DNA polymerase activity"/>
    <property type="evidence" value="ECO:0007669"/>
    <property type="project" value="UniProtKB-KW"/>
</dbReference>
<dbReference type="AlphaFoldDB" id="A0A811ZEK9"/>
<dbReference type="InterPro" id="IPR012337">
    <property type="entry name" value="RNaseH-like_sf"/>
</dbReference>
<evidence type="ECO:0000313" key="8">
    <source>
        <dbReference type="EMBL" id="CAD7687169.1"/>
    </source>
</evidence>
<evidence type="ECO:0000256" key="3">
    <source>
        <dbReference type="ARBA" id="ARBA00022722"/>
    </source>
</evidence>
<dbReference type="EMBL" id="CAJHUB010000763">
    <property type="protein sequence ID" value="CAD7687169.1"/>
    <property type="molecule type" value="Genomic_DNA"/>
</dbReference>
<proteinExistence type="predicted"/>
<dbReference type="Pfam" id="PF00665">
    <property type="entry name" value="rve"/>
    <property type="match status" value="1"/>
</dbReference>
<evidence type="ECO:0000256" key="5">
    <source>
        <dbReference type="ARBA" id="ARBA00022801"/>
    </source>
</evidence>
<dbReference type="GO" id="GO:0015074">
    <property type="term" value="P:DNA integration"/>
    <property type="evidence" value="ECO:0007669"/>
    <property type="project" value="InterPro"/>
</dbReference>
<keyword evidence="5" id="KW-0378">Hydrolase</keyword>
<gene>
    <name evidence="8" type="ORF">NYPRO_LOCUS19962</name>
</gene>
<dbReference type="SUPFAM" id="SSF53098">
    <property type="entry name" value="Ribonuclease H-like"/>
    <property type="match status" value="1"/>
</dbReference>
<keyword evidence="2" id="KW-0548">Nucleotidyltransferase</keyword>
<dbReference type="GO" id="GO:0003676">
    <property type="term" value="F:nucleic acid binding"/>
    <property type="evidence" value="ECO:0007669"/>
    <property type="project" value="InterPro"/>
</dbReference>
<evidence type="ECO:0000256" key="6">
    <source>
        <dbReference type="ARBA" id="ARBA00022918"/>
    </source>
</evidence>
<dbReference type="InterPro" id="IPR036397">
    <property type="entry name" value="RNaseH_sf"/>
</dbReference>
<keyword evidence="9" id="KW-1185">Reference proteome</keyword>
<reference evidence="8" key="1">
    <citation type="submission" date="2020-12" db="EMBL/GenBank/DDBJ databases">
        <authorList>
            <consortium name="Molecular Ecology Group"/>
        </authorList>
    </citation>
    <scope>NUCLEOTIDE SEQUENCE</scope>
    <source>
        <strain evidence="8">TBG_1078</strain>
    </source>
</reference>
<evidence type="ECO:0000256" key="4">
    <source>
        <dbReference type="ARBA" id="ARBA00022759"/>
    </source>
</evidence>
<dbReference type="PANTHER" id="PTHR41694:SF5">
    <property type="entry name" value="RIBONUCLEASE H"/>
    <property type="match status" value="1"/>
</dbReference>
<dbReference type="PROSITE" id="PS50994">
    <property type="entry name" value="INTEGRASE"/>
    <property type="match status" value="1"/>
</dbReference>
<sequence>MTLKKFWHRGTESELISRTSHCQRQMPLGYTDAAVSYLLVFIDTFSGWTEAFPTKHEMAQTVTKKLLEDILPRYGFPVKIGSDNGPGFVSKVMLEIICTGSVKAPGTAPVFTSRK</sequence>
<dbReference type="GO" id="GO:0004519">
    <property type="term" value="F:endonuclease activity"/>
    <property type="evidence" value="ECO:0007669"/>
    <property type="project" value="UniProtKB-KW"/>
</dbReference>
<evidence type="ECO:0000259" key="7">
    <source>
        <dbReference type="PROSITE" id="PS50994"/>
    </source>
</evidence>
<dbReference type="PANTHER" id="PTHR41694">
    <property type="entry name" value="ENDOGENOUS RETROVIRUS GROUP K MEMBER POL PROTEIN"/>
    <property type="match status" value="1"/>
</dbReference>
<dbReference type="InterPro" id="IPR001584">
    <property type="entry name" value="Integrase_cat-core"/>
</dbReference>
<organism evidence="8 9">
    <name type="scientific">Nyctereutes procyonoides</name>
    <name type="common">Raccoon dog</name>
    <name type="synonym">Canis procyonoides</name>
    <dbReference type="NCBI Taxonomy" id="34880"/>
    <lineage>
        <taxon>Eukaryota</taxon>
        <taxon>Metazoa</taxon>
        <taxon>Chordata</taxon>
        <taxon>Craniata</taxon>
        <taxon>Vertebrata</taxon>
        <taxon>Euteleostomi</taxon>
        <taxon>Mammalia</taxon>
        <taxon>Eutheria</taxon>
        <taxon>Laurasiatheria</taxon>
        <taxon>Carnivora</taxon>
        <taxon>Caniformia</taxon>
        <taxon>Canidae</taxon>
        <taxon>Nyctereutes</taxon>
    </lineage>
</organism>
<protein>
    <submittedName>
        <fullName evidence="8">(raccoon dog) hypothetical protein</fullName>
    </submittedName>
</protein>